<dbReference type="RefSeq" id="WP_077131635.1">
    <property type="nucleotide sequence ID" value="NZ_CP014263.1"/>
</dbReference>
<dbReference type="KEGG" id="smon:AWR27_13325"/>
<dbReference type="PROSITE" id="PS01322">
    <property type="entry name" value="PHOSPHOTRIESTERASE_1"/>
    <property type="match status" value="1"/>
</dbReference>
<feature type="binding site" evidence="4">
    <location>
        <position position="222"/>
    </location>
    <ligand>
        <name>Zn(2+)</name>
        <dbReference type="ChEBI" id="CHEBI:29105"/>
        <label>2</label>
    </ligand>
</feature>
<keyword evidence="1 4" id="KW-0479">Metal-binding</keyword>
<comment type="cofactor">
    <cofactor evidence="4">
        <name>a divalent metal cation</name>
        <dbReference type="ChEBI" id="CHEBI:60240"/>
    </cofactor>
    <text evidence="4">Binds 2 divalent metal cations per subunit.</text>
</comment>
<dbReference type="AlphaFoldDB" id="A0A1P9WXV9"/>
<evidence type="ECO:0000256" key="3">
    <source>
        <dbReference type="PIRSR" id="PIRSR601559-50"/>
    </source>
</evidence>
<dbReference type="SUPFAM" id="SSF51556">
    <property type="entry name" value="Metallo-dependent hydrolases"/>
    <property type="match status" value="1"/>
</dbReference>
<evidence type="ECO:0000256" key="2">
    <source>
        <dbReference type="ARBA" id="ARBA00022801"/>
    </source>
</evidence>
<feature type="binding site" description="via carbamate group" evidence="4">
    <location>
        <position position="161"/>
    </location>
    <ligand>
        <name>Zn(2+)</name>
        <dbReference type="ChEBI" id="CHEBI:29105"/>
        <label>2</label>
    </ligand>
</feature>
<dbReference type="PANTHER" id="PTHR10819">
    <property type="entry name" value="PHOSPHOTRIESTERASE-RELATED"/>
    <property type="match status" value="1"/>
</dbReference>
<evidence type="ECO:0000256" key="1">
    <source>
        <dbReference type="ARBA" id="ARBA00022723"/>
    </source>
</evidence>
<feature type="binding site" description="via carbamate group" evidence="4">
    <location>
        <position position="161"/>
    </location>
    <ligand>
        <name>Zn(2+)</name>
        <dbReference type="ChEBI" id="CHEBI:29105"/>
        <label>1</label>
    </ligand>
</feature>
<feature type="binding site" evidence="4">
    <location>
        <position position="275"/>
    </location>
    <ligand>
        <name>Zn(2+)</name>
        <dbReference type="ChEBI" id="CHEBI:29105"/>
        <label>1</label>
    </ligand>
</feature>
<dbReference type="InterPro" id="IPR001559">
    <property type="entry name" value="Phosphotriesterase"/>
</dbReference>
<feature type="binding site" evidence="4">
    <location>
        <position position="43"/>
    </location>
    <ligand>
        <name>Zn(2+)</name>
        <dbReference type="ChEBI" id="CHEBI:29105"/>
        <label>1</label>
    </ligand>
</feature>
<comment type="similarity">
    <text evidence="5">Belongs to the metallo-dependent hydrolases superfamily. Phosphotriesterase family.</text>
</comment>
<dbReference type="InterPro" id="IPR032466">
    <property type="entry name" value="Metal_Hydrolase"/>
</dbReference>
<evidence type="ECO:0000313" key="7">
    <source>
        <dbReference type="Proteomes" id="UP000187941"/>
    </source>
</evidence>
<feature type="binding site" evidence="4">
    <location>
        <position position="45"/>
    </location>
    <ligand>
        <name>Zn(2+)</name>
        <dbReference type="ChEBI" id="CHEBI:29105"/>
        <label>1</label>
    </ligand>
</feature>
<dbReference type="Proteomes" id="UP000187941">
    <property type="component" value="Chromosome"/>
</dbReference>
<protein>
    <submittedName>
        <fullName evidence="6">Aryldialkylphosphatase</fullName>
    </submittedName>
</protein>
<dbReference type="InterPro" id="IPR017947">
    <property type="entry name" value="AryldialkylPase_Zn-BS"/>
</dbReference>
<dbReference type="PROSITE" id="PS51347">
    <property type="entry name" value="PHOSPHOTRIESTERASE_2"/>
    <property type="match status" value="1"/>
</dbReference>
<proteinExistence type="inferred from homology"/>
<dbReference type="GO" id="GO:0016788">
    <property type="term" value="F:hydrolase activity, acting on ester bonds"/>
    <property type="evidence" value="ECO:0007669"/>
    <property type="project" value="InterPro"/>
</dbReference>
<evidence type="ECO:0000256" key="5">
    <source>
        <dbReference type="PROSITE-ProRule" id="PRU00679"/>
    </source>
</evidence>
<keyword evidence="7" id="KW-1185">Reference proteome</keyword>
<organism evidence="6 7">
    <name type="scientific">Spirosoma montaniterrae</name>
    <dbReference type="NCBI Taxonomy" id="1178516"/>
    <lineage>
        <taxon>Bacteria</taxon>
        <taxon>Pseudomonadati</taxon>
        <taxon>Bacteroidota</taxon>
        <taxon>Cytophagia</taxon>
        <taxon>Cytophagales</taxon>
        <taxon>Cytophagaceae</taxon>
        <taxon>Spirosoma</taxon>
    </lineage>
</organism>
<dbReference type="STRING" id="1178516.AWR27_13325"/>
<reference evidence="6 7" key="1">
    <citation type="submission" date="2016-01" db="EMBL/GenBank/DDBJ databases">
        <authorList>
            <person name="Oliw E.H."/>
        </authorList>
    </citation>
    <scope>NUCLEOTIDE SEQUENCE [LARGE SCALE GENOMIC DNA]</scope>
    <source>
        <strain evidence="6 7">DY10</strain>
    </source>
</reference>
<sequence>MLSRRQFLRSSIAGFFFRDKPRSYIQTVTGPIDGSKMGLTLIHEHILVDFIGADKTSPERWNRADVLAKMLPYLQELRRLGVQTLLDCTPAYLGKDPELLRELSEKSGVQLLTNTGYYGAVDNKYLPAHAFTETADQLADRWVADFQDGIGTTGIRPGFMKISVNPGPLSDMHRKLITAAARTHKRTGLTICSHTGPYGPAFEQIDVLKQEGVDPKAFVWVHAQGNSMVHYARAVRDGAWVSLDGLDNGNVAQYADTLLLMKENQFLHRTLLSHDAGWYDPDKPGGGPISRDYTVLFKRLMPELNRRGFTRRNWQQLLVENPVEAFALKNSR</sequence>
<dbReference type="Gene3D" id="3.20.20.140">
    <property type="entry name" value="Metal-dependent hydrolases"/>
    <property type="match status" value="1"/>
</dbReference>
<accession>A0A1P9WXV9</accession>
<evidence type="ECO:0000256" key="4">
    <source>
        <dbReference type="PIRSR" id="PIRSR601559-51"/>
    </source>
</evidence>
<gene>
    <name evidence="6" type="ORF">AWR27_13325</name>
</gene>
<dbReference type="OrthoDB" id="105927at2"/>
<dbReference type="Pfam" id="PF02126">
    <property type="entry name" value="PTE"/>
    <property type="match status" value="1"/>
</dbReference>
<feature type="binding site" evidence="4">
    <location>
        <position position="194"/>
    </location>
    <ligand>
        <name>Zn(2+)</name>
        <dbReference type="ChEBI" id="CHEBI:29105"/>
        <label>2</label>
    </ligand>
</feature>
<feature type="modified residue" description="N6-carboxylysine" evidence="3 5">
    <location>
        <position position="161"/>
    </location>
</feature>
<name>A0A1P9WXV9_9BACT</name>
<dbReference type="EMBL" id="CP014263">
    <property type="protein sequence ID" value="AQG80211.1"/>
    <property type="molecule type" value="Genomic_DNA"/>
</dbReference>
<dbReference type="GO" id="GO:0008270">
    <property type="term" value="F:zinc ion binding"/>
    <property type="evidence" value="ECO:0007669"/>
    <property type="project" value="InterPro"/>
</dbReference>
<dbReference type="PANTHER" id="PTHR10819:SF3">
    <property type="entry name" value="PHOSPHOTRIESTERASE-RELATED PROTEIN"/>
    <property type="match status" value="1"/>
</dbReference>
<keyword evidence="2" id="KW-0378">Hydrolase</keyword>
<evidence type="ECO:0000313" key="6">
    <source>
        <dbReference type="EMBL" id="AQG80211.1"/>
    </source>
</evidence>